<sequence length="349" mass="38876">MEIPTKNKSGESTGVSRSGRVRKKSSKLADFESPDEIDTRFKRKTDRPQKSPKVMKLGHPMGADIYDDSDSFMDDDVIDVKDEPLEVDDWGENEEVDDDMCDDGDDREDATDPLQVDDDSTDMPRESSNYSLAQSLYFSEKQGKKNIMLKDGQVVRRKKAQRKDKGETLRATEVSVDRKRRRPLSAKMEDLLYVWILELRKNNVPVIRKSGPPVCCPPGGKRRAPSDGLDWPKSWEAVDWLTMKRCLEAVAVVQPVGPTGNPAALATVRDGSEDNWKRRAKRLAAKGNQKGSMISTGKAAKQSQNTVRSNLINKGGVKPQQVIRTTSKQPDVGQSAPAPTQKTHVATPK</sequence>
<comment type="caution">
    <text evidence="2">The sequence shown here is derived from an EMBL/GenBank/DDBJ whole genome shotgun (WGS) entry which is preliminary data.</text>
</comment>
<proteinExistence type="predicted"/>
<accession>A0A8J5K197</accession>
<feature type="region of interest" description="Disordered" evidence="1">
    <location>
        <begin position="285"/>
        <end position="349"/>
    </location>
</feature>
<feature type="compositionally biased region" description="Polar residues" evidence="1">
    <location>
        <begin position="289"/>
        <end position="312"/>
    </location>
</feature>
<feature type="compositionally biased region" description="Acidic residues" evidence="1">
    <location>
        <begin position="85"/>
        <end position="121"/>
    </location>
</feature>
<keyword evidence="3" id="KW-1185">Reference proteome</keyword>
<organism evidence="2 3">
    <name type="scientific">Homarus americanus</name>
    <name type="common">American lobster</name>
    <dbReference type="NCBI Taxonomy" id="6706"/>
    <lineage>
        <taxon>Eukaryota</taxon>
        <taxon>Metazoa</taxon>
        <taxon>Ecdysozoa</taxon>
        <taxon>Arthropoda</taxon>
        <taxon>Crustacea</taxon>
        <taxon>Multicrustacea</taxon>
        <taxon>Malacostraca</taxon>
        <taxon>Eumalacostraca</taxon>
        <taxon>Eucarida</taxon>
        <taxon>Decapoda</taxon>
        <taxon>Pleocyemata</taxon>
        <taxon>Astacidea</taxon>
        <taxon>Nephropoidea</taxon>
        <taxon>Nephropidae</taxon>
        <taxon>Homarus</taxon>
    </lineage>
</organism>
<evidence type="ECO:0000313" key="3">
    <source>
        <dbReference type="Proteomes" id="UP000747542"/>
    </source>
</evidence>
<feature type="region of interest" description="Disordered" evidence="1">
    <location>
        <begin position="1"/>
        <end position="128"/>
    </location>
</feature>
<dbReference type="Proteomes" id="UP000747542">
    <property type="component" value="Unassembled WGS sequence"/>
</dbReference>
<feature type="compositionally biased region" description="Polar residues" evidence="1">
    <location>
        <begin position="1"/>
        <end position="13"/>
    </location>
</feature>
<gene>
    <name evidence="2" type="primary">Ssrp1-L2</name>
    <name evidence="2" type="ORF">Hamer_G023593</name>
</gene>
<feature type="compositionally biased region" description="Polar residues" evidence="1">
    <location>
        <begin position="337"/>
        <end position="349"/>
    </location>
</feature>
<dbReference type="EMBL" id="JAHLQT010023937">
    <property type="protein sequence ID" value="KAG7165693.1"/>
    <property type="molecule type" value="Genomic_DNA"/>
</dbReference>
<reference evidence="2" key="1">
    <citation type="journal article" date="2021" name="Sci. Adv.">
        <title>The American lobster genome reveals insights on longevity, neural, and immune adaptations.</title>
        <authorList>
            <person name="Polinski J.M."/>
            <person name="Zimin A.V."/>
            <person name="Clark K.F."/>
            <person name="Kohn A.B."/>
            <person name="Sadowski N."/>
            <person name="Timp W."/>
            <person name="Ptitsyn A."/>
            <person name="Khanna P."/>
            <person name="Romanova D.Y."/>
            <person name="Williams P."/>
            <person name="Greenwood S.J."/>
            <person name="Moroz L.L."/>
            <person name="Walt D.R."/>
            <person name="Bodnar A.G."/>
        </authorList>
    </citation>
    <scope>NUCLEOTIDE SEQUENCE</scope>
    <source>
        <strain evidence="2">GMGI-L3</strain>
    </source>
</reference>
<protein>
    <submittedName>
        <fullName evidence="2">Putative FACT complex subunit SSRP1-like 2</fullName>
    </submittedName>
</protein>
<name>A0A8J5K197_HOMAM</name>
<feature type="compositionally biased region" description="Acidic residues" evidence="1">
    <location>
        <begin position="65"/>
        <end position="77"/>
    </location>
</feature>
<dbReference type="AlphaFoldDB" id="A0A8J5K197"/>
<feature type="non-terminal residue" evidence="2">
    <location>
        <position position="349"/>
    </location>
</feature>
<evidence type="ECO:0000256" key="1">
    <source>
        <dbReference type="SAM" id="MobiDB-lite"/>
    </source>
</evidence>
<evidence type="ECO:0000313" key="2">
    <source>
        <dbReference type="EMBL" id="KAG7165693.1"/>
    </source>
</evidence>